<reference evidence="1 2" key="1">
    <citation type="submission" date="2014-04" db="EMBL/GenBank/DDBJ databases">
        <title>Aquimarina sp. 22II-S11-z7 Genome Sequencing.</title>
        <authorList>
            <person name="Lai Q."/>
        </authorList>
    </citation>
    <scope>NUCLEOTIDE SEQUENCE [LARGE SCALE GENOMIC DNA]</scope>
    <source>
        <strain evidence="1 2">22II-S11-z7</strain>
    </source>
</reference>
<sequence length="128" mass="14527">MQSKFILTMVSIAMLTLSSFKNSPENQKSVVEKESTGIYQGGPKELIGKWVMDGDPNTYIELRSDGTVIEKSLGEPLKRYWLLKDSKLCLKATSVEGGTEKCLEYVLRKDMLVITMNEMKLHYARSKE</sequence>
<comment type="caution">
    <text evidence="1">The sequence shown here is derived from an EMBL/GenBank/DDBJ whole genome shotgun (WGS) entry which is preliminary data.</text>
</comment>
<dbReference type="OrthoDB" id="1162236at2"/>
<name>A0A023BTS8_9FLAO</name>
<proteinExistence type="predicted"/>
<dbReference type="Proteomes" id="UP000023541">
    <property type="component" value="Unassembled WGS sequence"/>
</dbReference>
<accession>A0A023BTS8</accession>
<evidence type="ECO:0008006" key="3">
    <source>
        <dbReference type="Google" id="ProtNLM"/>
    </source>
</evidence>
<dbReference type="AlphaFoldDB" id="A0A023BTS8"/>
<evidence type="ECO:0000313" key="2">
    <source>
        <dbReference type="Proteomes" id="UP000023541"/>
    </source>
</evidence>
<protein>
    <recommendedName>
        <fullName evidence="3">Lipocalin-like domain-containing protein</fullName>
    </recommendedName>
</protein>
<dbReference type="EMBL" id="AQRA01000006">
    <property type="protein sequence ID" value="EZH73193.1"/>
    <property type="molecule type" value="Genomic_DNA"/>
</dbReference>
<dbReference type="RefSeq" id="WP_131248842.1">
    <property type="nucleotide sequence ID" value="NZ_AQRA01000006.1"/>
</dbReference>
<evidence type="ECO:0000313" key="1">
    <source>
        <dbReference type="EMBL" id="EZH73193.1"/>
    </source>
</evidence>
<keyword evidence="2" id="KW-1185">Reference proteome</keyword>
<gene>
    <name evidence="1" type="ORF">ATO12_19510</name>
</gene>
<dbReference type="eggNOG" id="ENOG503128J">
    <property type="taxonomic scope" value="Bacteria"/>
</dbReference>
<organism evidence="1 2">
    <name type="scientific">Aquimarina atlantica</name>
    <dbReference type="NCBI Taxonomy" id="1317122"/>
    <lineage>
        <taxon>Bacteria</taxon>
        <taxon>Pseudomonadati</taxon>
        <taxon>Bacteroidota</taxon>
        <taxon>Flavobacteriia</taxon>
        <taxon>Flavobacteriales</taxon>
        <taxon>Flavobacteriaceae</taxon>
        <taxon>Aquimarina</taxon>
    </lineage>
</organism>